<dbReference type="Proteomes" id="UP000054851">
    <property type="component" value="Unassembled WGS sequence"/>
</dbReference>
<dbReference type="EMBL" id="FCOA02000005">
    <property type="protein sequence ID" value="SAK56306.1"/>
    <property type="molecule type" value="Genomic_DNA"/>
</dbReference>
<evidence type="ECO:0000313" key="1">
    <source>
        <dbReference type="EMBL" id="SAK56306.1"/>
    </source>
</evidence>
<dbReference type="RefSeq" id="WP_157695749.1">
    <property type="nucleotide sequence ID" value="NZ_FCOA02000005.1"/>
</dbReference>
<gene>
    <name evidence="1" type="ORF">AWB79_02284</name>
</gene>
<dbReference type="OrthoDB" id="9796517at2"/>
<proteinExistence type="predicted"/>
<dbReference type="AlphaFoldDB" id="A0A158AFD2"/>
<sequence>MHKAERIVLENDVLRLEVVPQWGGRVACLRADDVDILVPLRDREFDPLAWPRAGA</sequence>
<accession>A0A158AFD2</accession>
<name>A0A158AFD2_9BURK</name>
<comment type="caution">
    <text evidence="1">The sequence shown here is derived from an EMBL/GenBank/DDBJ whole genome shotgun (WGS) entry which is preliminary data.</text>
</comment>
<organism evidence="1 2">
    <name type="scientific">Caballeronia hypogeia</name>
    <dbReference type="NCBI Taxonomy" id="1777140"/>
    <lineage>
        <taxon>Bacteria</taxon>
        <taxon>Pseudomonadati</taxon>
        <taxon>Pseudomonadota</taxon>
        <taxon>Betaproteobacteria</taxon>
        <taxon>Burkholderiales</taxon>
        <taxon>Burkholderiaceae</taxon>
        <taxon>Caballeronia</taxon>
    </lineage>
</organism>
<protein>
    <submittedName>
        <fullName evidence="1">Uncharacterized protein</fullName>
    </submittedName>
</protein>
<evidence type="ECO:0000313" key="2">
    <source>
        <dbReference type="Proteomes" id="UP000054851"/>
    </source>
</evidence>
<reference evidence="1" key="1">
    <citation type="submission" date="2016-01" db="EMBL/GenBank/DDBJ databases">
        <authorList>
            <person name="Peeters C."/>
        </authorList>
    </citation>
    <scope>NUCLEOTIDE SEQUENCE</scope>
    <source>
        <strain evidence="1">LMG 29322</strain>
    </source>
</reference>
<keyword evidence="2" id="KW-1185">Reference proteome</keyword>
<dbReference type="STRING" id="1777140.AWB79_02284"/>